<evidence type="ECO:0000256" key="5">
    <source>
        <dbReference type="ARBA" id="ARBA00023157"/>
    </source>
</evidence>
<comment type="subcellular location">
    <subcellularLocation>
        <location evidence="1">Secreted</location>
    </subcellularLocation>
</comment>
<feature type="region of interest" description="Disordered" evidence="7">
    <location>
        <begin position="91"/>
        <end position="143"/>
    </location>
</feature>
<reference evidence="9 10" key="1">
    <citation type="submission" date="2024-05" db="EMBL/GenBank/DDBJ databases">
        <authorList>
            <person name="Wallberg A."/>
        </authorList>
    </citation>
    <scope>NUCLEOTIDE SEQUENCE [LARGE SCALE GENOMIC DNA]</scope>
</reference>
<gene>
    <name evidence="9" type="ORF">MNOR_LOCUS7303</name>
</gene>
<evidence type="ECO:0000259" key="8">
    <source>
        <dbReference type="PROSITE" id="PS50049"/>
    </source>
</evidence>
<evidence type="ECO:0000313" key="9">
    <source>
        <dbReference type="EMBL" id="CAL4068501.1"/>
    </source>
</evidence>
<dbReference type="AlphaFoldDB" id="A0AAV2Q5J8"/>
<feature type="non-terminal residue" evidence="9">
    <location>
        <position position="1"/>
    </location>
</feature>
<dbReference type="GO" id="GO:0005125">
    <property type="term" value="F:cytokine activity"/>
    <property type="evidence" value="ECO:0007669"/>
    <property type="project" value="UniProtKB-KW"/>
</dbReference>
<sequence length="376" mass="42586">QGDSGMYEELTFREVVRKKRDAEPDSPVPIYEQAYGVDLVKPFQKHIKTEGLRLYKHLLEQKAQGKSTLAELPLRNLNNLDPILPHHRVSSAWPSKKHNGHPGAANNHYNSPYLRVQDHDGEEGPGDGGNRQHTRRRAPTLERASRLQLARNIKFNSGQKNLVVPPEPMRVEQVAQNGDSSSIKNANINRYTPPVKRVYTKDKKHLKRPVKKQSRRRRRNTSGITVAHFVAQPDNLHTGLVSHQWGPATWMDKLGLNRKYHMKSNSVVVREPGLYYIYAQVLGKHNSLGYQVLVDGLPVLECSNVHVDRADSCHTSGLSYMPRNAIVSIRDLELGNHLTNNQLFGPRPRHETSENSFFGMVKLMDAPDTSEQLVIG</sequence>
<feature type="compositionally biased region" description="Basic residues" evidence="7">
    <location>
        <begin position="91"/>
        <end position="100"/>
    </location>
</feature>
<feature type="domain" description="THD" evidence="8">
    <location>
        <begin position="225"/>
        <end position="363"/>
    </location>
</feature>
<dbReference type="EMBL" id="CAXKWB010003179">
    <property type="protein sequence ID" value="CAL4068501.1"/>
    <property type="molecule type" value="Genomic_DNA"/>
</dbReference>
<keyword evidence="6" id="KW-0325">Glycoprotein</keyword>
<accession>A0AAV2Q5J8</accession>
<evidence type="ECO:0000313" key="10">
    <source>
        <dbReference type="Proteomes" id="UP001497623"/>
    </source>
</evidence>
<dbReference type="GO" id="GO:0005615">
    <property type="term" value="C:extracellular space"/>
    <property type="evidence" value="ECO:0007669"/>
    <property type="project" value="UniProtKB-KW"/>
</dbReference>
<dbReference type="SUPFAM" id="SSF49842">
    <property type="entry name" value="TNF-like"/>
    <property type="match status" value="1"/>
</dbReference>
<keyword evidence="4" id="KW-0964">Secreted</keyword>
<keyword evidence="10" id="KW-1185">Reference proteome</keyword>
<dbReference type="PANTHER" id="PTHR15151:SF24">
    <property type="entry name" value="A PROLIFERATION-INDUCING LIGAND-LIKE PROTEIN-RELATED"/>
    <property type="match status" value="1"/>
</dbReference>
<dbReference type="Gene3D" id="2.60.120.40">
    <property type="match status" value="1"/>
</dbReference>
<dbReference type="InterPro" id="IPR051748">
    <property type="entry name" value="TNF_Ligand_Superfamily"/>
</dbReference>
<dbReference type="GO" id="GO:0016020">
    <property type="term" value="C:membrane"/>
    <property type="evidence" value="ECO:0007669"/>
    <property type="project" value="InterPro"/>
</dbReference>
<keyword evidence="3" id="KW-0202">Cytokine</keyword>
<protein>
    <recommendedName>
        <fullName evidence="8">THD domain-containing protein</fullName>
    </recommendedName>
</protein>
<evidence type="ECO:0000256" key="4">
    <source>
        <dbReference type="ARBA" id="ARBA00022525"/>
    </source>
</evidence>
<evidence type="ECO:0000256" key="6">
    <source>
        <dbReference type="ARBA" id="ARBA00023180"/>
    </source>
</evidence>
<dbReference type="InterPro" id="IPR008983">
    <property type="entry name" value="Tumour_necrosis_fac-like_dom"/>
</dbReference>
<keyword evidence="5" id="KW-1015">Disulfide bond</keyword>
<comment type="caution">
    <text evidence="9">The sequence shown here is derived from an EMBL/GenBank/DDBJ whole genome shotgun (WGS) entry which is preliminary data.</text>
</comment>
<comment type="similarity">
    <text evidence="2">Belongs to the tumor necrosis factor family.</text>
</comment>
<proteinExistence type="inferred from homology"/>
<name>A0AAV2Q5J8_MEGNR</name>
<dbReference type="Proteomes" id="UP001497623">
    <property type="component" value="Unassembled WGS sequence"/>
</dbReference>
<dbReference type="InterPro" id="IPR006052">
    <property type="entry name" value="TNF_dom"/>
</dbReference>
<dbReference type="PANTHER" id="PTHR15151">
    <property type="entry name" value="PROTEIN EIGER"/>
    <property type="match status" value="1"/>
</dbReference>
<organism evidence="9 10">
    <name type="scientific">Meganyctiphanes norvegica</name>
    <name type="common">Northern krill</name>
    <name type="synonym">Thysanopoda norvegica</name>
    <dbReference type="NCBI Taxonomy" id="48144"/>
    <lineage>
        <taxon>Eukaryota</taxon>
        <taxon>Metazoa</taxon>
        <taxon>Ecdysozoa</taxon>
        <taxon>Arthropoda</taxon>
        <taxon>Crustacea</taxon>
        <taxon>Multicrustacea</taxon>
        <taxon>Malacostraca</taxon>
        <taxon>Eumalacostraca</taxon>
        <taxon>Eucarida</taxon>
        <taxon>Euphausiacea</taxon>
        <taxon>Euphausiidae</taxon>
        <taxon>Meganyctiphanes</taxon>
    </lineage>
</organism>
<evidence type="ECO:0000256" key="3">
    <source>
        <dbReference type="ARBA" id="ARBA00022514"/>
    </source>
</evidence>
<dbReference type="PROSITE" id="PS50049">
    <property type="entry name" value="THD_2"/>
    <property type="match status" value="1"/>
</dbReference>
<evidence type="ECO:0000256" key="1">
    <source>
        <dbReference type="ARBA" id="ARBA00004613"/>
    </source>
</evidence>
<evidence type="ECO:0000256" key="2">
    <source>
        <dbReference type="ARBA" id="ARBA00008670"/>
    </source>
</evidence>
<dbReference type="GO" id="GO:0006955">
    <property type="term" value="P:immune response"/>
    <property type="evidence" value="ECO:0007669"/>
    <property type="project" value="InterPro"/>
</dbReference>
<evidence type="ECO:0000256" key="7">
    <source>
        <dbReference type="SAM" id="MobiDB-lite"/>
    </source>
</evidence>
<dbReference type="GO" id="GO:0005164">
    <property type="term" value="F:tumor necrosis factor receptor binding"/>
    <property type="evidence" value="ECO:0007669"/>
    <property type="project" value="InterPro"/>
</dbReference>